<protein>
    <submittedName>
        <fullName evidence="1">Uncharacterized protein</fullName>
    </submittedName>
</protein>
<reference evidence="1" key="1">
    <citation type="submission" date="2020-03" db="EMBL/GenBank/DDBJ databases">
        <title>The deep terrestrial virosphere.</title>
        <authorList>
            <person name="Holmfeldt K."/>
            <person name="Nilsson E."/>
            <person name="Simone D."/>
            <person name="Lopez-Fernandez M."/>
            <person name="Wu X."/>
            <person name="de Brujin I."/>
            <person name="Lundin D."/>
            <person name="Andersson A."/>
            <person name="Bertilsson S."/>
            <person name="Dopson M."/>
        </authorList>
    </citation>
    <scope>NUCLEOTIDE SEQUENCE</scope>
    <source>
        <strain evidence="1">MM415B01970</strain>
    </source>
</reference>
<evidence type="ECO:0000313" key="1">
    <source>
        <dbReference type="EMBL" id="QJA55890.1"/>
    </source>
</evidence>
<sequence>MAFNRHFGYKYSHFGEDTKGHDLKAFGDTTGKYLFFDASADTLYVVGTLAQTGAQTISSTLTVTGLSSLNGGIAVVTDKFTVSAAGAVVAASTVKSTGDFTVGDAKLVVTAASGNTLLKGSLGAGTNGTTFTVAADGALAIATDKLTVSALGALSAKGATAFGANLTEFTVSTAGAVVAAVSLTVPAVQSAAAGHLALDTVASDKNVRINSRTFTVAASIVAAQIKPAAGVAMTNGIVGLEVEPRINDTFGGTSIHGIYSAPWKRGTGAAGNLSGDMLAIEGKLQSDSGYSGTITGPAAILRAVNSLHGTVTTGPVVIYANNHEGNVAWTALLEGAEALGTHSLTTDSDKTGLAKSGTLKVRFNNTLYHIQLYANA</sequence>
<name>A0A6M3IEJ2_9ZZZZ</name>
<organism evidence="1">
    <name type="scientific">viral metagenome</name>
    <dbReference type="NCBI Taxonomy" id="1070528"/>
    <lineage>
        <taxon>unclassified sequences</taxon>
        <taxon>metagenomes</taxon>
        <taxon>organismal metagenomes</taxon>
    </lineage>
</organism>
<dbReference type="EMBL" id="MT141188">
    <property type="protein sequence ID" value="QJA55890.1"/>
    <property type="molecule type" value="Genomic_DNA"/>
</dbReference>
<dbReference type="AlphaFoldDB" id="A0A6M3IEJ2"/>
<gene>
    <name evidence="1" type="ORF">MM415B01970_0004</name>
</gene>
<accession>A0A6M3IEJ2</accession>
<proteinExistence type="predicted"/>